<proteinExistence type="predicted"/>
<dbReference type="Gramene" id="ONK79713">
    <property type="protein sequence ID" value="ONK79713"/>
    <property type="gene ID" value="A4U43_C01F9280"/>
</dbReference>
<feature type="transmembrane region" description="Helical" evidence="2">
    <location>
        <begin position="442"/>
        <end position="462"/>
    </location>
</feature>
<evidence type="ECO:0000256" key="2">
    <source>
        <dbReference type="SAM" id="Phobius"/>
    </source>
</evidence>
<evidence type="ECO:0000313" key="4">
    <source>
        <dbReference type="Proteomes" id="UP000243459"/>
    </source>
</evidence>
<feature type="transmembrane region" description="Helical" evidence="2">
    <location>
        <begin position="341"/>
        <end position="362"/>
    </location>
</feature>
<accession>A0A5P1FPS1</accession>
<feature type="transmembrane region" description="Helical" evidence="2">
    <location>
        <begin position="235"/>
        <end position="255"/>
    </location>
</feature>
<sequence length="535" mass="58655">MPTTLNSIMARSPAPTSGAAAERARARRTEKRTRRPGPPRSCGGGGDEERDEAGGRRWYVYGLCTYFVQVFLLPVLFPLMVAQRASPASGMPPPRPSPSPAVACHRNGTLLYQMVVHRSIHVTDSRLSPLHWTAISWFAGIIITAPVLPRVAQQLDHGYHQPFILGAATAIGSFICLLTGFFKTTWLFPFYIAIVTMTITCASAVHTRHLGLIVRGLSGDQRVQQRRKPLISSSMSLFATSFGSFGTAFIALFTFHMLRRTDHLTSLWVVSIFCGLKWFLGFTETFFANRPGSPSASLTLVSNYWPQLVGRLIGVFLSSVSSTCIFTSATLYLVGGLCMKPVLVLAIWMVYFVFAAVALPTLHPIQLLLRADPVKMNLLGFILSATASGFGFYFKDHRKWHFASVLLIAIVQSAGAGILNAFGRVMVLDRAPTGKEGVFSSWYEWVKMSGACAGFALAAVYPDNIRKTFGVSFLAVFVGIVVLIFGSEVRDFGGKRLQHEKESESSDNGMEKKGDQSKEYIGEREGKLGEASVQV</sequence>
<name>A0A5P1FPS1_ASPOF</name>
<feature type="region of interest" description="Disordered" evidence="1">
    <location>
        <begin position="1"/>
        <end position="51"/>
    </location>
</feature>
<dbReference type="Proteomes" id="UP000243459">
    <property type="component" value="Chromosome 1"/>
</dbReference>
<keyword evidence="4" id="KW-1185">Reference proteome</keyword>
<dbReference type="PANTHER" id="PTHR37891:SF1">
    <property type="entry name" value="OS06G0113900 PROTEIN"/>
    <property type="match status" value="1"/>
</dbReference>
<feature type="transmembrane region" description="Helical" evidence="2">
    <location>
        <begin position="308"/>
        <end position="335"/>
    </location>
</feature>
<feature type="transmembrane region" description="Helical" evidence="2">
    <location>
        <begin position="468"/>
        <end position="486"/>
    </location>
</feature>
<protein>
    <recommendedName>
        <fullName evidence="5">Major facilitator superfamily (MFS) profile domain-containing protein</fullName>
    </recommendedName>
</protein>
<dbReference type="OrthoDB" id="1869137at2759"/>
<dbReference type="EMBL" id="CM007381">
    <property type="protein sequence ID" value="ONK79713.1"/>
    <property type="molecule type" value="Genomic_DNA"/>
</dbReference>
<feature type="transmembrane region" description="Helical" evidence="2">
    <location>
        <begin position="188"/>
        <end position="214"/>
    </location>
</feature>
<keyword evidence="2" id="KW-0812">Transmembrane</keyword>
<feature type="transmembrane region" description="Helical" evidence="2">
    <location>
        <begin position="163"/>
        <end position="182"/>
    </location>
</feature>
<reference evidence="4" key="1">
    <citation type="journal article" date="2017" name="Nat. Commun.">
        <title>The asparagus genome sheds light on the origin and evolution of a young Y chromosome.</title>
        <authorList>
            <person name="Harkess A."/>
            <person name="Zhou J."/>
            <person name="Xu C."/>
            <person name="Bowers J.E."/>
            <person name="Van der Hulst R."/>
            <person name="Ayyampalayam S."/>
            <person name="Mercati F."/>
            <person name="Riccardi P."/>
            <person name="McKain M.R."/>
            <person name="Kakrana A."/>
            <person name="Tang H."/>
            <person name="Ray J."/>
            <person name="Groenendijk J."/>
            <person name="Arikit S."/>
            <person name="Mathioni S.M."/>
            <person name="Nakano M."/>
            <person name="Shan H."/>
            <person name="Telgmann-Rauber A."/>
            <person name="Kanno A."/>
            <person name="Yue Z."/>
            <person name="Chen H."/>
            <person name="Li W."/>
            <person name="Chen Y."/>
            <person name="Xu X."/>
            <person name="Zhang Y."/>
            <person name="Luo S."/>
            <person name="Chen H."/>
            <person name="Gao J."/>
            <person name="Mao Z."/>
            <person name="Pires J.C."/>
            <person name="Luo M."/>
            <person name="Kudrna D."/>
            <person name="Wing R.A."/>
            <person name="Meyers B.C."/>
            <person name="Yi K."/>
            <person name="Kong H."/>
            <person name="Lavrijsen P."/>
            <person name="Sunseri F."/>
            <person name="Falavigna A."/>
            <person name="Ye Y."/>
            <person name="Leebens-Mack J.H."/>
            <person name="Chen G."/>
        </authorList>
    </citation>
    <scope>NUCLEOTIDE SEQUENCE [LARGE SCALE GENOMIC DNA]</scope>
    <source>
        <strain evidence="4">cv. DH0086</strain>
    </source>
</reference>
<feature type="transmembrane region" description="Helical" evidence="2">
    <location>
        <begin position="130"/>
        <end position="151"/>
    </location>
</feature>
<keyword evidence="2" id="KW-1133">Transmembrane helix</keyword>
<feature type="transmembrane region" description="Helical" evidence="2">
    <location>
        <begin position="400"/>
        <end position="422"/>
    </location>
</feature>
<organism evidence="3 4">
    <name type="scientific">Asparagus officinalis</name>
    <name type="common">Garden asparagus</name>
    <dbReference type="NCBI Taxonomy" id="4686"/>
    <lineage>
        <taxon>Eukaryota</taxon>
        <taxon>Viridiplantae</taxon>
        <taxon>Streptophyta</taxon>
        <taxon>Embryophyta</taxon>
        <taxon>Tracheophyta</taxon>
        <taxon>Spermatophyta</taxon>
        <taxon>Magnoliopsida</taxon>
        <taxon>Liliopsida</taxon>
        <taxon>Asparagales</taxon>
        <taxon>Asparagaceae</taxon>
        <taxon>Asparagoideae</taxon>
        <taxon>Asparagus</taxon>
    </lineage>
</organism>
<evidence type="ECO:0008006" key="5">
    <source>
        <dbReference type="Google" id="ProtNLM"/>
    </source>
</evidence>
<feature type="transmembrane region" description="Helical" evidence="2">
    <location>
        <begin position="374"/>
        <end position="394"/>
    </location>
</feature>
<dbReference type="InterPro" id="IPR036259">
    <property type="entry name" value="MFS_trans_sf"/>
</dbReference>
<dbReference type="SUPFAM" id="SSF103473">
    <property type="entry name" value="MFS general substrate transporter"/>
    <property type="match status" value="1"/>
</dbReference>
<gene>
    <name evidence="3" type="ORF">A4U43_C01F9280</name>
</gene>
<keyword evidence="2" id="KW-0472">Membrane</keyword>
<dbReference type="OMA" id="CSYFIHT"/>
<feature type="region of interest" description="Disordered" evidence="1">
    <location>
        <begin position="496"/>
        <end position="535"/>
    </location>
</feature>
<dbReference type="AlphaFoldDB" id="A0A5P1FPS1"/>
<feature type="transmembrane region" description="Helical" evidence="2">
    <location>
        <begin position="58"/>
        <end position="81"/>
    </location>
</feature>
<evidence type="ECO:0000256" key="1">
    <source>
        <dbReference type="SAM" id="MobiDB-lite"/>
    </source>
</evidence>
<dbReference type="PANTHER" id="PTHR37891">
    <property type="entry name" value="OS06G0113900 PROTEIN"/>
    <property type="match status" value="1"/>
</dbReference>
<evidence type="ECO:0000313" key="3">
    <source>
        <dbReference type="EMBL" id="ONK79713.1"/>
    </source>
</evidence>
<feature type="compositionally biased region" description="Basic residues" evidence="1">
    <location>
        <begin position="25"/>
        <end position="37"/>
    </location>
</feature>
<feature type="compositionally biased region" description="Basic and acidic residues" evidence="1">
    <location>
        <begin position="496"/>
        <end position="528"/>
    </location>
</feature>